<evidence type="ECO:0008006" key="3">
    <source>
        <dbReference type="Google" id="ProtNLM"/>
    </source>
</evidence>
<dbReference type="AlphaFoldDB" id="A0AA39LIY9"/>
<sequence>MDEIPYTFISDVCHQFYTFLEVRELTQVGKRWRAAALSHIKRRKELALFLNYSDEGAWTYHFSIDKQGQYTLEEVLKQLTAHTHFSRFSINDELVAGVHPLTKDEHLMVIVEFVMKRFKWRNGMFEFRHGHQESCVSNKCLELLKKFFNCEFGYLKLVYSGDVTRDFLLKQMEGDHLQSLTLLGIWIPDVKADIMKYCLRANCLDFSDYTHSFSLEFTVDDCQAVLERARTEPRRFDIDVLAAPFSLKDVDWKYKNADGCEFEYYVDGDKEVCRWETLDTDHIIVFEMDQDRNLMLFAFAKA</sequence>
<evidence type="ECO:0000313" key="1">
    <source>
        <dbReference type="EMBL" id="KAK0398973.1"/>
    </source>
</evidence>
<accession>A0AA39LIY9</accession>
<dbReference type="Proteomes" id="UP001175271">
    <property type="component" value="Unassembled WGS sequence"/>
</dbReference>
<name>A0AA39LIY9_9BILA</name>
<protein>
    <recommendedName>
        <fullName evidence="3">F-box domain-containing protein</fullName>
    </recommendedName>
</protein>
<evidence type="ECO:0000313" key="2">
    <source>
        <dbReference type="Proteomes" id="UP001175271"/>
    </source>
</evidence>
<reference evidence="1" key="1">
    <citation type="submission" date="2023-06" db="EMBL/GenBank/DDBJ databases">
        <title>Genomic analysis of the entomopathogenic nematode Steinernema hermaphroditum.</title>
        <authorList>
            <person name="Schwarz E.M."/>
            <person name="Heppert J.K."/>
            <person name="Baniya A."/>
            <person name="Schwartz H.T."/>
            <person name="Tan C.-H."/>
            <person name="Antoshechkin I."/>
            <person name="Sternberg P.W."/>
            <person name="Goodrich-Blair H."/>
            <person name="Dillman A.R."/>
        </authorList>
    </citation>
    <scope>NUCLEOTIDE SEQUENCE</scope>
    <source>
        <strain evidence="1">PS9179</strain>
        <tissue evidence="1">Whole animal</tissue>
    </source>
</reference>
<comment type="caution">
    <text evidence="1">The sequence shown here is derived from an EMBL/GenBank/DDBJ whole genome shotgun (WGS) entry which is preliminary data.</text>
</comment>
<dbReference type="EMBL" id="JAUCMV010000005">
    <property type="protein sequence ID" value="KAK0398973.1"/>
    <property type="molecule type" value="Genomic_DNA"/>
</dbReference>
<organism evidence="1 2">
    <name type="scientific">Steinernema hermaphroditum</name>
    <dbReference type="NCBI Taxonomy" id="289476"/>
    <lineage>
        <taxon>Eukaryota</taxon>
        <taxon>Metazoa</taxon>
        <taxon>Ecdysozoa</taxon>
        <taxon>Nematoda</taxon>
        <taxon>Chromadorea</taxon>
        <taxon>Rhabditida</taxon>
        <taxon>Tylenchina</taxon>
        <taxon>Panagrolaimomorpha</taxon>
        <taxon>Strongyloidoidea</taxon>
        <taxon>Steinernematidae</taxon>
        <taxon>Steinernema</taxon>
    </lineage>
</organism>
<keyword evidence="2" id="KW-1185">Reference proteome</keyword>
<proteinExistence type="predicted"/>
<gene>
    <name evidence="1" type="ORF">QR680_002840</name>
</gene>